<dbReference type="InterPro" id="IPR010982">
    <property type="entry name" value="Lambda_DNA-bd_dom_sf"/>
</dbReference>
<name>A0A956SFJ3_UNCEI</name>
<reference evidence="3" key="1">
    <citation type="submission" date="2020-04" db="EMBL/GenBank/DDBJ databases">
        <authorList>
            <person name="Zhang T."/>
        </authorList>
    </citation>
    <scope>NUCLEOTIDE SEQUENCE</scope>
    <source>
        <strain evidence="3">HKST-UBA02</strain>
    </source>
</reference>
<evidence type="ECO:0000313" key="3">
    <source>
        <dbReference type="EMBL" id="MCA9756368.1"/>
    </source>
</evidence>
<dbReference type="GO" id="GO:0003677">
    <property type="term" value="F:DNA binding"/>
    <property type="evidence" value="ECO:0007669"/>
    <property type="project" value="UniProtKB-KW"/>
</dbReference>
<evidence type="ECO:0000313" key="4">
    <source>
        <dbReference type="Proteomes" id="UP000739538"/>
    </source>
</evidence>
<dbReference type="Pfam" id="PF01381">
    <property type="entry name" value="HTH_3"/>
    <property type="match status" value="1"/>
</dbReference>
<keyword evidence="1" id="KW-0238">DNA-binding</keyword>
<dbReference type="EMBL" id="JAGQHS010000050">
    <property type="protein sequence ID" value="MCA9756368.1"/>
    <property type="molecule type" value="Genomic_DNA"/>
</dbReference>
<reference evidence="3" key="2">
    <citation type="journal article" date="2021" name="Microbiome">
        <title>Successional dynamics and alternative stable states in a saline activated sludge microbial community over 9 years.</title>
        <authorList>
            <person name="Wang Y."/>
            <person name="Ye J."/>
            <person name="Ju F."/>
            <person name="Liu L."/>
            <person name="Boyd J.A."/>
            <person name="Deng Y."/>
            <person name="Parks D.H."/>
            <person name="Jiang X."/>
            <person name="Yin X."/>
            <person name="Woodcroft B.J."/>
            <person name="Tyson G.W."/>
            <person name="Hugenholtz P."/>
            <person name="Polz M.F."/>
            <person name="Zhang T."/>
        </authorList>
    </citation>
    <scope>NUCLEOTIDE SEQUENCE</scope>
    <source>
        <strain evidence="3">HKST-UBA02</strain>
    </source>
</reference>
<dbReference type="InterPro" id="IPR014710">
    <property type="entry name" value="RmlC-like_jellyroll"/>
</dbReference>
<dbReference type="InterPro" id="IPR050807">
    <property type="entry name" value="TransReg_Diox_bact_type"/>
</dbReference>
<dbReference type="SMART" id="SM00530">
    <property type="entry name" value="HTH_XRE"/>
    <property type="match status" value="1"/>
</dbReference>
<dbReference type="Proteomes" id="UP000739538">
    <property type="component" value="Unassembled WGS sequence"/>
</dbReference>
<dbReference type="PANTHER" id="PTHR46797:SF1">
    <property type="entry name" value="METHYLPHOSPHONATE SYNTHASE"/>
    <property type="match status" value="1"/>
</dbReference>
<evidence type="ECO:0000256" key="1">
    <source>
        <dbReference type="ARBA" id="ARBA00023125"/>
    </source>
</evidence>
<dbReference type="AlphaFoldDB" id="A0A956SFJ3"/>
<proteinExistence type="predicted"/>
<dbReference type="PANTHER" id="PTHR46797">
    <property type="entry name" value="HTH-TYPE TRANSCRIPTIONAL REGULATOR"/>
    <property type="match status" value="1"/>
</dbReference>
<sequence>MLDKEKVGHRIRQVRTEQQKTLRDVESASGFSSTHISEIERGRTCPTIGALIQIADALEKDPSYFIEERELQEIVVTSPGRRANVDPNFFDIEGTGILLENLTPGILGGRLMIMEMILEPGAKGKTRRLAAGADLAIVTIEGSFEVEIDGTTVAFGLEDSGHANINDGFAFRNPSTGPAKVLFILDPATTHV</sequence>
<accession>A0A956SFJ3</accession>
<dbReference type="PROSITE" id="PS50943">
    <property type="entry name" value="HTH_CROC1"/>
    <property type="match status" value="1"/>
</dbReference>
<dbReference type="InterPro" id="IPR011051">
    <property type="entry name" value="RmlC_Cupin_sf"/>
</dbReference>
<protein>
    <submittedName>
        <fullName evidence="3">Helix-turn-helix domain-containing protein</fullName>
    </submittedName>
</protein>
<dbReference type="CDD" id="cd00093">
    <property type="entry name" value="HTH_XRE"/>
    <property type="match status" value="1"/>
</dbReference>
<gene>
    <name evidence="3" type="ORF">KDA27_11250</name>
</gene>
<dbReference type="SUPFAM" id="SSF51182">
    <property type="entry name" value="RmlC-like cupins"/>
    <property type="match status" value="1"/>
</dbReference>
<dbReference type="GO" id="GO:0003700">
    <property type="term" value="F:DNA-binding transcription factor activity"/>
    <property type="evidence" value="ECO:0007669"/>
    <property type="project" value="TreeGrafter"/>
</dbReference>
<dbReference type="Gene3D" id="1.10.260.40">
    <property type="entry name" value="lambda repressor-like DNA-binding domains"/>
    <property type="match status" value="1"/>
</dbReference>
<dbReference type="Gene3D" id="2.60.120.10">
    <property type="entry name" value="Jelly Rolls"/>
    <property type="match status" value="1"/>
</dbReference>
<dbReference type="SUPFAM" id="SSF47413">
    <property type="entry name" value="lambda repressor-like DNA-binding domains"/>
    <property type="match status" value="1"/>
</dbReference>
<organism evidence="3 4">
    <name type="scientific">Eiseniibacteriota bacterium</name>
    <dbReference type="NCBI Taxonomy" id="2212470"/>
    <lineage>
        <taxon>Bacteria</taxon>
        <taxon>Candidatus Eiseniibacteriota</taxon>
    </lineage>
</organism>
<feature type="domain" description="HTH cro/C1-type" evidence="2">
    <location>
        <begin position="11"/>
        <end position="65"/>
    </location>
</feature>
<dbReference type="InterPro" id="IPR001387">
    <property type="entry name" value="Cro/C1-type_HTH"/>
</dbReference>
<comment type="caution">
    <text evidence="3">The sequence shown here is derived from an EMBL/GenBank/DDBJ whole genome shotgun (WGS) entry which is preliminary data.</text>
</comment>
<evidence type="ECO:0000259" key="2">
    <source>
        <dbReference type="PROSITE" id="PS50943"/>
    </source>
</evidence>
<dbReference type="GO" id="GO:0005829">
    <property type="term" value="C:cytosol"/>
    <property type="evidence" value="ECO:0007669"/>
    <property type="project" value="TreeGrafter"/>
</dbReference>